<dbReference type="Proteomes" id="UP001589688">
    <property type="component" value="Unassembled WGS sequence"/>
</dbReference>
<organism evidence="2 3">
    <name type="scientific">Hallella seregens ATCC 51272</name>
    <dbReference type="NCBI Taxonomy" id="1336250"/>
    <lineage>
        <taxon>Bacteria</taxon>
        <taxon>Pseudomonadati</taxon>
        <taxon>Bacteroidota</taxon>
        <taxon>Bacteroidia</taxon>
        <taxon>Bacteroidales</taxon>
        <taxon>Prevotellaceae</taxon>
        <taxon>Hallella</taxon>
    </lineage>
</organism>
<protein>
    <submittedName>
        <fullName evidence="2">Uncharacterized protein</fullName>
    </submittedName>
</protein>
<reference evidence="2 3" key="1">
    <citation type="submission" date="2024-09" db="EMBL/GenBank/DDBJ databases">
        <authorList>
            <person name="Sun Q."/>
            <person name="Mori K."/>
        </authorList>
    </citation>
    <scope>NUCLEOTIDE SEQUENCE [LARGE SCALE GENOMIC DNA]</scope>
    <source>
        <strain evidence="2 3">ATCC 51272</strain>
    </source>
</reference>
<feature type="signal peptide" evidence="1">
    <location>
        <begin position="1"/>
        <end position="21"/>
    </location>
</feature>
<keyword evidence="1" id="KW-0732">Signal</keyword>
<proteinExistence type="predicted"/>
<comment type="caution">
    <text evidence="2">The sequence shown here is derived from an EMBL/GenBank/DDBJ whole genome shotgun (WGS) entry which is preliminary data.</text>
</comment>
<dbReference type="RefSeq" id="WP_027952202.1">
    <property type="nucleotide sequence ID" value="NZ_JADU01000015.1"/>
</dbReference>
<evidence type="ECO:0000313" key="2">
    <source>
        <dbReference type="EMBL" id="MFB9897261.1"/>
    </source>
</evidence>
<evidence type="ECO:0000256" key="1">
    <source>
        <dbReference type="SAM" id="SignalP"/>
    </source>
</evidence>
<feature type="chain" id="PRO_5047027167" evidence="1">
    <location>
        <begin position="22"/>
        <end position="210"/>
    </location>
</feature>
<keyword evidence="3" id="KW-1185">Reference proteome</keyword>
<dbReference type="EMBL" id="JBHLZF010000002">
    <property type="protein sequence ID" value="MFB9897261.1"/>
    <property type="molecule type" value="Genomic_DNA"/>
</dbReference>
<sequence length="210" mass="23366">MRKTAYILLAAAFCPALAAHAQHLQPLAPVPTFARPALPDSAYRYGSLHQGLNASLDLSVFAQFGKHARHGAGFSQRLSATWLQPLGRRAWLAVGGYVNHVNWSGDSYTTGGLYGELGYQFNEHWSAYLYGQKSLVDNGVGSYGYPYGRGLDYLGTPYLYNDLGDRLGAAVRWTPNPSFSLQLSVEKNWFPSYHVGYADRYKYNYPTPQQ</sequence>
<evidence type="ECO:0000313" key="3">
    <source>
        <dbReference type="Proteomes" id="UP001589688"/>
    </source>
</evidence>
<gene>
    <name evidence="2" type="ORF">ACFFK8_05475</name>
</gene>
<accession>A0ABV5ZM10</accession>
<name>A0ABV5ZM10_9BACT</name>